<organism evidence="3 4">
    <name type="scientific">Vitis vinifera</name>
    <name type="common">Grape</name>
    <dbReference type="NCBI Taxonomy" id="29760"/>
    <lineage>
        <taxon>Eukaryota</taxon>
        <taxon>Viridiplantae</taxon>
        <taxon>Streptophyta</taxon>
        <taxon>Embryophyta</taxon>
        <taxon>Tracheophyta</taxon>
        <taxon>Spermatophyta</taxon>
        <taxon>Magnoliopsida</taxon>
        <taxon>eudicotyledons</taxon>
        <taxon>Gunneridae</taxon>
        <taxon>Pentapetalae</taxon>
        <taxon>rosids</taxon>
        <taxon>Vitales</taxon>
        <taxon>Vitaceae</taxon>
        <taxon>Viteae</taxon>
        <taxon>Vitis</taxon>
    </lineage>
</organism>
<evidence type="ECO:0000256" key="2">
    <source>
        <dbReference type="SAM" id="MobiDB-lite"/>
    </source>
</evidence>
<gene>
    <name evidence="3" type="primary">NET1A_1</name>
    <name evidence="3" type="ORF">CK203_027380</name>
</gene>
<reference evidence="3 4" key="1">
    <citation type="journal article" date="2018" name="PLoS Genet.">
        <title>Population sequencing reveals clonal diversity and ancestral inbreeding in the grapevine cultivar Chardonnay.</title>
        <authorList>
            <person name="Roach M.J."/>
            <person name="Johnson D.L."/>
            <person name="Bohlmann J."/>
            <person name="van Vuuren H.J."/>
            <person name="Jones S.J."/>
            <person name="Pretorius I.S."/>
            <person name="Schmidt S.A."/>
            <person name="Borneman A.R."/>
        </authorList>
    </citation>
    <scope>NUCLEOTIDE SEQUENCE [LARGE SCALE GENOMIC DNA]</scope>
    <source>
        <strain evidence="4">cv. Chardonnay</strain>
        <tissue evidence="3">Leaf</tissue>
    </source>
</reference>
<feature type="coiled-coil region" evidence="1">
    <location>
        <begin position="2"/>
        <end position="29"/>
    </location>
</feature>
<keyword evidence="1" id="KW-0175">Coiled coil</keyword>
<proteinExistence type="predicted"/>
<accession>A0A438J9V8</accession>
<evidence type="ECO:0000256" key="1">
    <source>
        <dbReference type="SAM" id="Coils"/>
    </source>
</evidence>
<name>A0A438J9V8_VITVI</name>
<evidence type="ECO:0000313" key="3">
    <source>
        <dbReference type="EMBL" id="RVX05737.1"/>
    </source>
</evidence>
<protein>
    <submittedName>
        <fullName evidence="3">Protein NETWORKED 1A</fullName>
    </submittedName>
</protein>
<sequence length="133" mass="15440">MNGNLESELDMLHEEIEEYRIRGEKLNSKLHERSNDFELWEAEATTFYFDLQACSVHEVLFENKMHELTGVCENLEDESASKSIKIQQMRERDDLTEKHLPVQSFGTVLARGENQRQTAGGSDLARKKLKPDR</sequence>
<evidence type="ECO:0000313" key="4">
    <source>
        <dbReference type="Proteomes" id="UP000288805"/>
    </source>
</evidence>
<dbReference type="EMBL" id="QGNW01000055">
    <property type="protein sequence ID" value="RVX05737.1"/>
    <property type="molecule type" value="Genomic_DNA"/>
</dbReference>
<feature type="region of interest" description="Disordered" evidence="2">
    <location>
        <begin position="106"/>
        <end position="133"/>
    </location>
</feature>
<dbReference type="AlphaFoldDB" id="A0A438J9V8"/>
<dbReference type="Proteomes" id="UP000288805">
    <property type="component" value="Unassembled WGS sequence"/>
</dbReference>
<comment type="caution">
    <text evidence="3">The sequence shown here is derived from an EMBL/GenBank/DDBJ whole genome shotgun (WGS) entry which is preliminary data.</text>
</comment>